<comment type="caution">
    <text evidence="2">The sequence shown here is derived from an EMBL/GenBank/DDBJ whole genome shotgun (WGS) entry which is preliminary data.</text>
</comment>
<dbReference type="Gene3D" id="1.20.120.450">
    <property type="entry name" value="dinb family like domain"/>
    <property type="match status" value="1"/>
</dbReference>
<reference evidence="2 3" key="1">
    <citation type="submission" date="2020-08" db="EMBL/GenBank/DDBJ databases">
        <title>Sequencing the genomes of 1000 actinobacteria strains.</title>
        <authorList>
            <person name="Klenk H.-P."/>
        </authorList>
    </citation>
    <scope>NUCLEOTIDE SEQUENCE [LARGE SCALE GENOMIC DNA]</scope>
    <source>
        <strain evidence="2 3">DSM 15626</strain>
    </source>
</reference>
<evidence type="ECO:0000259" key="1">
    <source>
        <dbReference type="Pfam" id="PF11716"/>
    </source>
</evidence>
<dbReference type="InterPro" id="IPR017517">
    <property type="entry name" value="Maleyloyr_isom"/>
</dbReference>
<evidence type="ECO:0000313" key="2">
    <source>
        <dbReference type="EMBL" id="MBB6567869.1"/>
    </source>
</evidence>
<dbReference type="InterPro" id="IPR024344">
    <property type="entry name" value="MDMPI_metal-binding"/>
</dbReference>
<proteinExistence type="predicted"/>
<organism evidence="2 3">
    <name type="scientific">Kribbella sandramycini</name>
    <dbReference type="NCBI Taxonomy" id="60450"/>
    <lineage>
        <taxon>Bacteria</taxon>
        <taxon>Bacillati</taxon>
        <taxon>Actinomycetota</taxon>
        <taxon>Actinomycetes</taxon>
        <taxon>Propionibacteriales</taxon>
        <taxon>Kribbellaceae</taxon>
        <taxon>Kribbella</taxon>
    </lineage>
</organism>
<accession>A0A841S9E3</accession>
<name>A0A841S9E3_9ACTN</name>
<dbReference type="RefSeq" id="WP_238354697.1">
    <property type="nucleotide sequence ID" value="NZ_BAAAGT010000003.1"/>
</dbReference>
<sequence>MTTADPRPMLIRALDQTEDLMSATGPDDLALQTPCADYDVQTLLGHLLTVAGRIDLALSGADPLVLPQVTTADDVLGTWKERRAKLDATLADDAVLARTCKVPWGTVPGAAAAAGYVGELTMHAWDLAKALGRQEQLDDELAVYVLPLMQRALPEHPRGGPIPFGPVVPVADDASPYDRLAAWEGRQP</sequence>
<dbReference type="GO" id="GO:0046872">
    <property type="term" value="F:metal ion binding"/>
    <property type="evidence" value="ECO:0007669"/>
    <property type="project" value="InterPro"/>
</dbReference>
<dbReference type="NCBIfam" id="TIGR03083">
    <property type="entry name" value="maleylpyruvate isomerase family mycothiol-dependent enzyme"/>
    <property type="match status" value="1"/>
</dbReference>
<dbReference type="SUPFAM" id="SSF109854">
    <property type="entry name" value="DinB/YfiT-like putative metalloenzymes"/>
    <property type="match status" value="1"/>
</dbReference>
<gene>
    <name evidence="2" type="ORF">HNR71_003506</name>
</gene>
<evidence type="ECO:0000313" key="3">
    <source>
        <dbReference type="Proteomes" id="UP000553957"/>
    </source>
</evidence>
<dbReference type="EMBL" id="JACHKF010000001">
    <property type="protein sequence ID" value="MBB6567869.1"/>
    <property type="molecule type" value="Genomic_DNA"/>
</dbReference>
<dbReference type="AlphaFoldDB" id="A0A841S9E3"/>
<feature type="domain" description="Mycothiol-dependent maleylpyruvate isomerase metal-binding" evidence="1">
    <location>
        <begin position="13"/>
        <end position="128"/>
    </location>
</feature>
<dbReference type="InterPro" id="IPR017520">
    <property type="entry name" value="CHP03086"/>
</dbReference>
<protein>
    <submittedName>
        <fullName evidence="2">Uncharacterized protein (TIGR03086 family)</fullName>
    </submittedName>
</protein>
<dbReference type="Proteomes" id="UP000553957">
    <property type="component" value="Unassembled WGS sequence"/>
</dbReference>
<dbReference type="Pfam" id="PF11716">
    <property type="entry name" value="MDMPI_N"/>
    <property type="match status" value="1"/>
</dbReference>
<dbReference type="NCBIfam" id="TIGR03086">
    <property type="entry name" value="TIGR03086 family metal-binding protein"/>
    <property type="match status" value="1"/>
</dbReference>
<dbReference type="InterPro" id="IPR034660">
    <property type="entry name" value="DinB/YfiT-like"/>
</dbReference>